<dbReference type="Pfam" id="PF00622">
    <property type="entry name" value="SPRY"/>
    <property type="match status" value="1"/>
</dbReference>
<reference evidence="3" key="2">
    <citation type="submission" date="2025-08" db="UniProtKB">
        <authorList>
            <consortium name="Ensembl"/>
        </authorList>
    </citation>
    <scope>IDENTIFICATION</scope>
</reference>
<dbReference type="SMART" id="SM00449">
    <property type="entry name" value="SPRY"/>
    <property type="match status" value="1"/>
</dbReference>
<accession>A0A8C2QXF3</accession>
<name>A0A8C2QXF3_CAPHI</name>
<dbReference type="InterPro" id="IPR003879">
    <property type="entry name" value="Butyrophylin_SPRY"/>
</dbReference>
<sequence length="271" mass="30950">MIKLEYQRMLLLLREEEQLHLEALEQEAKEICEQLKESVFRMTQQRESLKEMYRELTEMCHKPDIELLQGLENVLEMTDLAQMQKPQPVNPELPSWPVSGFLHILKNFRVNNVLSQTMTVHHAILNDASVLFEDDHPRASRQPWGGACVVSWGTRAFTSGRHYWELDVAQSSSCVLGVCKSIFTSDTSINISADEAFFLCSTKMNSQYILSNTSPPLVQFVKRPLGRIGVFLDYDNGTVSFYDVFRSSLIYTSLPSAFSSPMIPFLCLKSP</sequence>
<organism evidence="3">
    <name type="scientific">Capra hircus</name>
    <name type="common">Goat</name>
    <dbReference type="NCBI Taxonomy" id="9925"/>
    <lineage>
        <taxon>Eukaryota</taxon>
        <taxon>Metazoa</taxon>
        <taxon>Chordata</taxon>
        <taxon>Craniata</taxon>
        <taxon>Vertebrata</taxon>
        <taxon>Euteleostomi</taxon>
        <taxon>Mammalia</taxon>
        <taxon>Eutheria</taxon>
        <taxon>Laurasiatheria</taxon>
        <taxon>Artiodactyla</taxon>
        <taxon>Ruminantia</taxon>
        <taxon>Pecora</taxon>
        <taxon>Bovidae</taxon>
        <taxon>Caprinae</taxon>
        <taxon>Capra</taxon>
    </lineage>
</organism>
<feature type="coiled-coil region" evidence="1">
    <location>
        <begin position="14"/>
        <end position="52"/>
    </location>
</feature>
<dbReference type="PANTHER" id="PTHR24103">
    <property type="entry name" value="E3 UBIQUITIN-PROTEIN LIGASE TRIM"/>
    <property type="match status" value="1"/>
</dbReference>
<dbReference type="Gene3D" id="2.60.120.920">
    <property type="match status" value="1"/>
</dbReference>
<keyword evidence="1" id="KW-0175">Coiled coil</keyword>
<dbReference type="SUPFAM" id="SSF49899">
    <property type="entry name" value="Concanavalin A-like lectins/glucanases"/>
    <property type="match status" value="1"/>
</dbReference>
<dbReference type="InterPro" id="IPR013320">
    <property type="entry name" value="ConA-like_dom_sf"/>
</dbReference>
<dbReference type="PROSITE" id="PS50188">
    <property type="entry name" value="B302_SPRY"/>
    <property type="match status" value="1"/>
</dbReference>
<reference evidence="3" key="1">
    <citation type="submission" date="2019-03" db="EMBL/GenBank/DDBJ databases">
        <title>Genome sequencing and reference-guided assembly of Black Bengal Goat (Capra hircus).</title>
        <authorList>
            <person name="Siddiki A.Z."/>
            <person name="Baten A."/>
            <person name="Billah M."/>
            <person name="Alam M.A.U."/>
            <person name="Shawrob K.S.M."/>
            <person name="Saha S."/>
            <person name="Chowdhury M."/>
            <person name="Rahman A.H."/>
            <person name="Stear M."/>
            <person name="Miah G."/>
            <person name="Das G.B."/>
            <person name="Hossain M.M."/>
            <person name="Kumkum M."/>
            <person name="Islam M.S."/>
            <person name="Mollah A.M."/>
            <person name="Ahsan A."/>
            <person name="Tusar F."/>
            <person name="Khan M.K.I."/>
        </authorList>
    </citation>
    <scope>NUCLEOTIDE SEQUENCE [LARGE SCALE GENOMIC DNA]</scope>
</reference>
<evidence type="ECO:0000256" key="1">
    <source>
        <dbReference type="SAM" id="Coils"/>
    </source>
</evidence>
<protein>
    <recommendedName>
        <fullName evidence="2">B30.2/SPRY domain-containing protein</fullName>
    </recommendedName>
</protein>
<evidence type="ECO:0000313" key="3">
    <source>
        <dbReference type="Ensembl" id="ENSCHIP00010015832.1"/>
    </source>
</evidence>
<dbReference type="Ensembl" id="ENSCHIT00010022218.1">
    <property type="protein sequence ID" value="ENSCHIP00010015832.1"/>
    <property type="gene ID" value="ENSCHIG00010011567.1"/>
</dbReference>
<dbReference type="InterPro" id="IPR050143">
    <property type="entry name" value="TRIM/RBCC"/>
</dbReference>
<feature type="domain" description="B30.2/SPRY" evidence="2">
    <location>
        <begin position="98"/>
        <end position="271"/>
    </location>
</feature>
<dbReference type="InterPro" id="IPR001870">
    <property type="entry name" value="B30.2/SPRY"/>
</dbReference>
<proteinExistence type="predicted"/>
<evidence type="ECO:0000259" key="2">
    <source>
        <dbReference type="PROSITE" id="PS50188"/>
    </source>
</evidence>
<dbReference type="PRINTS" id="PR01407">
    <property type="entry name" value="BUTYPHLNCDUF"/>
</dbReference>
<dbReference type="AlphaFoldDB" id="A0A8C2QXF3"/>
<dbReference type="InterPro" id="IPR003877">
    <property type="entry name" value="SPRY_dom"/>
</dbReference>
<dbReference type="InterPro" id="IPR043136">
    <property type="entry name" value="B30.2/SPRY_sf"/>
</dbReference>